<keyword evidence="3" id="KW-1185">Reference proteome</keyword>
<evidence type="ECO:0000313" key="2">
    <source>
        <dbReference type="EMBL" id="GKU97319.1"/>
    </source>
</evidence>
<feature type="region of interest" description="Disordered" evidence="1">
    <location>
        <begin position="1"/>
        <end position="34"/>
    </location>
</feature>
<feature type="compositionally biased region" description="Basic residues" evidence="1">
    <location>
        <begin position="15"/>
        <end position="24"/>
    </location>
</feature>
<dbReference type="EMBL" id="BPVZ01000011">
    <property type="protein sequence ID" value="GKU97319.1"/>
    <property type="molecule type" value="Genomic_DNA"/>
</dbReference>
<organism evidence="2 3">
    <name type="scientific">Rubroshorea leprosula</name>
    <dbReference type="NCBI Taxonomy" id="152421"/>
    <lineage>
        <taxon>Eukaryota</taxon>
        <taxon>Viridiplantae</taxon>
        <taxon>Streptophyta</taxon>
        <taxon>Embryophyta</taxon>
        <taxon>Tracheophyta</taxon>
        <taxon>Spermatophyta</taxon>
        <taxon>Magnoliopsida</taxon>
        <taxon>eudicotyledons</taxon>
        <taxon>Gunneridae</taxon>
        <taxon>Pentapetalae</taxon>
        <taxon>rosids</taxon>
        <taxon>malvids</taxon>
        <taxon>Malvales</taxon>
        <taxon>Dipterocarpaceae</taxon>
        <taxon>Rubroshorea</taxon>
    </lineage>
</organism>
<accession>A0AAV5II49</accession>
<comment type="caution">
    <text evidence="2">The sequence shown here is derived from an EMBL/GenBank/DDBJ whole genome shotgun (WGS) entry which is preliminary data.</text>
</comment>
<name>A0AAV5II49_9ROSI</name>
<dbReference type="Proteomes" id="UP001054252">
    <property type="component" value="Unassembled WGS sequence"/>
</dbReference>
<feature type="compositionally biased region" description="Basic and acidic residues" evidence="1">
    <location>
        <begin position="25"/>
        <end position="34"/>
    </location>
</feature>
<dbReference type="AlphaFoldDB" id="A0AAV5II49"/>
<reference evidence="2 3" key="1">
    <citation type="journal article" date="2021" name="Commun. Biol.">
        <title>The genome of Shorea leprosula (Dipterocarpaceae) highlights the ecological relevance of drought in aseasonal tropical rainforests.</title>
        <authorList>
            <person name="Ng K.K.S."/>
            <person name="Kobayashi M.J."/>
            <person name="Fawcett J.A."/>
            <person name="Hatakeyama M."/>
            <person name="Paape T."/>
            <person name="Ng C.H."/>
            <person name="Ang C.C."/>
            <person name="Tnah L.H."/>
            <person name="Lee C.T."/>
            <person name="Nishiyama T."/>
            <person name="Sese J."/>
            <person name="O'Brien M.J."/>
            <person name="Copetti D."/>
            <person name="Mohd Noor M.I."/>
            <person name="Ong R.C."/>
            <person name="Putra M."/>
            <person name="Sireger I.Z."/>
            <person name="Indrioko S."/>
            <person name="Kosugi Y."/>
            <person name="Izuno A."/>
            <person name="Isagi Y."/>
            <person name="Lee S.L."/>
            <person name="Shimizu K.K."/>
        </authorList>
    </citation>
    <scope>NUCLEOTIDE SEQUENCE [LARGE SCALE GENOMIC DNA]</scope>
    <source>
        <strain evidence="2">214</strain>
    </source>
</reference>
<gene>
    <name evidence="2" type="ORF">SLEP1_g10481</name>
</gene>
<evidence type="ECO:0000256" key="1">
    <source>
        <dbReference type="SAM" id="MobiDB-lite"/>
    </source>
</evidence>
<evidence type="ECO:0000313" key="3">
    <source>
        <dbReference type="Proteomes" id="UP001054252"/>
    </source>
</evidence>
<protein>
    <submittedName>
        <fullName evidence="2">Uncharacterized protein</fullName>
    </submittedName>
</protein>
<proteinExistence type="predicted"/>
<sequence length="83" mass="9445">MPSQIGQLIFETGNHHPHHRHCHHQPSESVRDRDGVACDRDRDLLVRACLDRSRMPKAGVIRAWKVPRQAPKRGPVPIVFVGN</sequence>